<evidence type="ECO:0000313" key="4">
    <source>
        <dbReference type="EMBL" id="KIM94792.1"/>
    </source>
</evidence>
<protein>
    <recommendedName>
        <fullName evidence="6">Glycoside hydrolase family 12 protein</fullName>
    </recommendedName>
</protein>
<comment type="similarity">
    <text evidence="1 2">Belongs to the glycosyl hydrolase 12 (cellulase H) family.</text>
</comment>
<evidence type="ECO:0000313" key="5">
    <source>
        <dbReference type="Proteomes" id="UP000054321"/>
    </source>
</evidence>
<reference evidence="5" key="2">
    <citation type="submission" date="2015-01" db="EMBL/GenBank/DDBJ databases">
        <title>Evolutionary Origins and Diversification of the Mycorrhizal Mutualists.</title>
        <authorList>
            <consortium name="DOE Joint Genome Institute"/>
            <consortium name="Mycorrhizal Genomics Consortium"/>
            <person name="Kohler A."/>
            <person name="Kuo A."/>
            <person name="Nagy L.G."/>
            <person name="Floudas D."/>
            <person name="Copeland A."/>
            <person name="Barry K.W."/>
            <person name="Cichocki N."/>
            <person name="Veneault-Fourrey C."/>
            <person name="LaButti K."/>
            <person name="Lindquist E.A."/>
            <person name="Lipzen A."/>
            <person name="Lundell T."/>
            <person name="Morin E."/>
            <person name="Murat C."/>
            <person name="Riley R."/>
            <person name="Ohm R."/>
            <person name="Sun H."/>
            <person name="Tunlid A."/>
            <person name="Henrissat B."/>
            <person name="Grigoriev I.V."/>
            <person name="Hibbett D.S."/>
            <person name="Martin F."/>
        </authorList>
    </citation>
    <scope>NUCLEOTIDE SEQUENCE [LARGE SCALE GENOMIC DNA]</scope>
    <source>
        <strain evidence="5">Zn</strain>
    </source>
</reference>
<dbReference type="SUPFAM" id="SSF49899">
    <property type="entry name" value="Concanavalin A-like lectins/glucanases"/>
    <property type="match status" value="1"/>
</dbReference>
<keyword evidence="2" id="KW-0119">Carbohydrate metabolism</keyword>
<feature type="chain" id="PRO_5002162864" description="Glycoside hydrolase family 12 protein" evidence="3">
    <location>
        <begin position="25"/>
        <end position="238"/>
    </location>
</feature>
<evidence type="ECO:0000256" key="1">
    <source>
        <dbReference type="ARBA" id="ARBA00005519"/>
    </source>
</evidence>
<gene>
    <name evidence="4" type="ORF">OIDMADRAFT_135488</name>
</gene>
<reference evidence="4 5" key="1">
    <citation type="submission" date="2014-04" db="EMBL/GenBank/DDBJ databases">
        <authorList>
            <consortium name="DOE Joint Genome Institute"/>
            <person name="Kuo A."/>
            <person name="Martino E."/>
            <person name="Perotto S."/>
            <person name="Kohler A."/>
            <person name="Nagy L.G."/>
            <person name="Floudas D."/>
            <person name="Copeland A."/>
            <person name="Barry K.W."/>
            <person name="Cichocki N."/>
            <person name="Veneault-Fourrey C."/>
            <person name="LaButti K."/>
            <person name="Lindquist E.A."/>
            <person name="Lipzen A."/>
            <person name="Lundell T."/>
            <person name="Morin E."/>
            <person name="Murat C."/>
            <person name="Sun H."/>
            <person name="Tunlid A."/>
            <person name="Henrissat B."/>
            <person name="Grigoriev I.V."/>
            <person name="Hibbett D.S."/>
            <person name="Martin F."/>
            <person name="Nordberg H.P."/>
            <person name="Cantor M.N."/>
            <person name="Hua S.X."/>
        </authorList>
    </citation>
    <scope>NUCLEOTIDE SEQUENCE [LARGE SCALE GENOMIC DNA]</scope>
    <source>
        <strain evidence="4 5">Zn</strain>
    </source>
</reference>
<dbReference type="Proteomes" id="UP000054321">
    <property type="component" value="Unassembled WGS sequence"/>
</dbReference>
<dbReference type="PANTHER" id="PTHR34002:SF9">
    <property type="entry name" value="XYLOGLUCAN-SPECIFIC ENDO-BETA-1,4-GLUCANASE A"/>
    <property type="match status" value="1"/>
</dbReference>
<dbReference type="GO" id="GO:0000272">
    <property type="term" value="P:polysaccharide catabolic process"/>
    <property type="evidence" value="ECO:0007669"/>
    <property type="project" value="UniProtKB-KW"/>
</dbReference>
<keyword evidence="2" id="KW-0326">Glycosidase</keyword>
<dbReference type="GO" id="GO:0008810">
    <property type="term" value="F:cellulase activity"/>
    <property type="evidence" value="ECO:0007669"/>
    <property type="project" value="InterPro"/>
</dbReference>
<dbReference type="Gene3D" id="2.60.120.180">
    <property type="match status" value="1"/>
</dbReference>
<organism evidence="4 5">
    <name type="scientific">Oidiodendron maius (strain Zn)</name>
    <dbReference type="NCBI Taxonomy" id="913774"/>
    <lineage>
        <taxon>Eukaryota</taxon>
        <taxon>Fungi</taxon>
        <taxon>Dikarya</taxon>
        <taxon>Ascomycota</taxon>
        <taxon>Pezizomycotina</taxon>
        <taxon>Leotiomycetes</taxon>
        <taxon>Leotiomycetes incertae sedis</taxon>
        <taxon>Myxotrichaceae</taxon>
        <taxon>Oidiodendron</taxon>
    </lineage>
</organism>
<proteinExistence type="inferred from homology"/>
<dbReference type="PANTHER" id="PTHR34002">
    <property type="entry name" value="BLR1656 PROTEIN"/>
    <property type="match status" value="1"/>
</dbReference>
<dbReference type="HOGENOM" id="CLU_101865_0_0_1"/>
<keyword evidence="5" id="KW-1185">Reference proteome</keyword>
<dbReference type="EMBL" id="KN832889">
    <property type="protein sequence ID" value="KIM94792.1"/>
    <property type="molecule type" value="Genomic_DNA"/>
</dbReference>
<dbReference type="OrthoDB" id="4377819at2759"/>
<dbReference type="AlphaFoldDB" id="A0A0C3CYM7"/>
<name>A0A0C3CYM7_OIDMZ</name>
<evidence type="ECO:0000256" key="3">
    <source>
        <dbReference type="SAM" id="SignalP"/>
    </source>
</evidence>
<dbReference type="InParanoid" id="A0A0C3CYM7"/>
<accession>A0A0C3CYM7</accession>
<keyword evidence="3" id="KW-0732">Signal</keyword>
<dbReference type="Pfam" id="PF01670">
    <property type="entry name" value="Glyco_hydro_12"/>
    <property type="match status" value="1"/>
</dbReference>
<dbReference type="InterPro" id="IPR002594">
    <property type="entry name" value="GH12"/>
</dbReference>
<dbReference type="InterPro" id="IPR013320">
    <property type="entry name" value="ConA-like_dom_sf"/>
</dbReference>
<dbReference type="InterPro" id="IPR013319">
    <property type="entry name" value="GH11/12"/>
</dbReference>
<evidence type="ECO:0000256" key="2">
    <source>
        <dbReference type="RuleBase" id="RU361163"/>
    </source>
</evidence>
<evidence type="ECO:0008006" key="6">
    <source>
        <dbReference type="Google" id="ProtNLM"/>
    </source>
</evidence>
<keyword evidence="2" id="KW-0378">Hydrolase</keyword>
<keyword evidence="2" id="KW-0624">Polysaccharide degradation</keyword>
<sequence length="238" mass="26272">MKKFHSYITHTPLFLLSLSVIVYAATSSTYYFKHFSTSGSISPWYTNDNSWGVNAPSGTGFVVMVTGEDWGTWSPVHTLPKKLNDVNPSHNTWFSQTASPASGSGYDACYDIFIDPSAAPTDRNSINEVMIWVGYQAPNAPLSDKYGADGKPVPWETNVSLGGRLWDVYLYTWPNGGHTMSYLDRANSGWWSGSLTPFFNHGISNGWYTGDQYLNSVMAGWEFGKGDYTASSWGAVGF</sequence>
<feature type="signal peptide" evidence="3">
    <location>
        <begin position="1"/>
        <end position="24"/>
    </location>
</feature>